<dbReference type="GO" id="GO:0016788">
    <property type="term" value="F:hydrolase activity, acting on ester bonds"/>
    <property type="evidence" value="ECO:0007669"/>
    <property type="project" value="UniProtKB-ARBA"/>
</dbReference>
<evidence type="ECO:0000259" key="2">
    <source>
        <dbReference type="SMART" id="SM00776"/>
    </source>
</evidence>
<dbReference type="InterPro" id="IPR036514">
    <property type="entry name" value="SGNH_hydro_sf"/>
</dbReference>
<dbReference type="SMART" id="SM00776">
    <property type="entry name" value="NPCBM"/>
    <property type="match status" value="1"/>
</dbReference>
<keyword evidence="1" id="KW-0732">Signal</keyword>
<dbReference type="Proteomes" id="UP001204144">
    <property type="component" value="Unassembled WGS sequence"/>
</dbReference>
<dbReference type="SUPFAM" id="SSF52266">
    <property type="entry name" value="SGNH hydrolase"/>
    <property type="match status" value="1"/>
</dbReference>
<dbReference type="EMBL" id="RJUF01000011">
    <property type="protein sequence ID" value="MCP9762531.1"/>
    <property type="molecule type" value="Genomic_DNA"/>
</dbReference>
<dbReference type="RefSeq" id="WP_255036302.1">
    <property type="nucleotide sequence ID" value="NZ_RJUF01000011.1"/>
</dbReference>
<dbReference type="InterPro" id="IPR038637">
    <property type="entry name" value="NPCBM_sf"/>
</dbReference>
<dbReference type="SUPFAM" id="SSF49785">
    <property type="entry name" value="Galactose-binding domain-like"/>
    <property type="match status" value="1"/>
</dbReference>
<proteinExistence type="predicted"/>
<dbReference type="Gene3D" id="2.60.120.1060">
    <property type="entry name" value="NPCBM/NEW2 domain"/>
    <property type="match status" value="1"/>
</dbReference>
<dbReference type="InterPro" id="IPR026444">
    <property type="entry name" value="Secre_tail"/>
</dbReference>
<feature type="domain" description="Glycosyl hydrolase family 98 putative carbohydrate-binding module" evidence="2">
    <location>
        <begin position="716"/>
        <end position="859"/>
    </location>
</feature>
<feature type="signal peptide" evidence="1">
    <location>
        <begin position="1"/>
        <end position="18"/>
    </location>
</feature>
<name>A0AAE3KTT0_9BACT</name>
<dbReference type="InterPro" id="IPR008979">
    <property type="entry name" value="Galactose-bd-like_sf"/>
</dbReference>
<reference evidence="3 4" key="1">
    <citation type="submission" date="2018-11" db="EMBL/GenBank/DDBJ databases">
        <title>Novel bacteria species description.</title>
        <authorList>
            <person name="Han J.-H."/>
        </authorList>
    </citation>
    <scope>NUCLEOTIDE SEQUENCE [LARGE SCALE GENOMIC DNA]</scope>
    <source>
        <strain evidence="3 4">KCTC23259</strain>
    </source>
</reference>
<dbReference type="InterPro" id="IPR013222">
    <property type="entry name" value="Glyco_hyd_98_carb-bd"/>
</dbReference>
<evidence type="ECO:0000256" key="1">
    <source>
        <dbReference type="SAM" id="SignalP"/>
    </source>
</evidence>
<dbReference type="NCBIfam" id="TIGR04183">
    <property type="entry name" value="Por_Secre_tail"/>
    <property type="match status" value="1"/>
</dbReference>
<dbReference type="Pfam" id="PF08305">
    <property type="entry name" value="NPCBM"/>
    <property type="match status" value="1"/>
</dbReference>
<feature type="chain" id="PRO_5041911570" evidence="1">
    <location>
        <begin position="19"/>
        <end position="1338"/>
    </location>
</feature>
<protein>
    <submittedName>
        <fullName evidence="3">T9SS C-terminal target domain-containing protein</fullName>
    </submittedName>
</protein>
<sequence length="1338" mass="143708">MRLMYLIVALLCFEIANAQTYWGEITYPIYGSVMQGTSTSNSVDVCFQVRNQSSVDWRITLIAFDFVSANNYSLSYPSSYYNKALTDPSLQFAISNVSGNTSYSMVKGKLNGLAKKQYLLYLHVGNFSLFSLNFTDRIAFGVGDVYFIAGQSNASGYNISAKSVWNDPNNITNRRGLHDFSSSDDSTVPIKLAGTNTGLLFTRSLNFNGRFDFWASIYDGGAVGEPDSPERLNHTNIGKKYNELSPENGNWFGLPYGGKYEQLRHGTDKLNDPVHIFPNGQASWYWSSLGQKIGSEKGVPTLFFNVAMPGTSLIKDWTFSSYNSTYPALQDKFLKTLALYGSAHGVKAILWHQGEDDAARGSTAYGSIDNVNIGDYSSRLTGLINNSRNYIGDASGNMAWYVSKVSMFTSSSSLTNAGGATGLSVATNLNPAGSSGVSKYYTHSGVTNQQNSVLNSSNKVFEGVVIADAIVSNSRDDKYKLHFSGNKQYNSENTLDAMGSKWYESIYGSGNSVYNSYTGIAPSNLVNLESVQQSGNSITLTYENVSGAEYYFVTGQNGVYNGTIPGLSGNYKSFFNQTTNNSNRSYTFLVSNLNGGEFLSCYLKIGNKLVPGQPYKVVPIGQAPSNKLLNVSNSIMNLNSQSQQISNNVYAENVTWQINSKPNWVSNISTVSSYDESNLVINFDSNLGSNRTGEIIIQEVGGSMMKTISVNQSGSTSITTSLTTLNPTNSSSEWQGYGTARFNGTSIDGNVINIGGTQYTQGIGTHANSRIVYNLNNAYSTFSCKFGMDQESNCCDGATFTIKADGQTIYGPVTKFWGQAATVVNGLSVAGKSTLELITDQISNNYADHTDWADVYLQSGGGGCGTPPIAPTSVSASPSSISSGGSSTLSASCAYGTVTWSTGATGNSISVSPSVTTNYTVKCVSAGCPDSPVVGVTVNVSNSPCSSVTDNLVMGAWTVTNHPLVARYFHSQYWLTQRIGTNPEKFLVRGSNMLTRGDVTLNNGSYSGLTTCFGWQNSNYGGLAVPNSTQFPTPSGFTLAYEQDGTPFYTANGSCGLTAPTNVSASPASISSGQSSTLSATCATGTRLWSTGATSATIVVSPTSTTTYTVKCTQSGCPDSPTTSVTVQVGPCASLSHNLVMGTWNVTGHQLVAKYYHNQWWLVQRIATNPEKFLVRGSEMLTRGDVTLTNGSYSSLVGCFQWAYSAYGGLGTPNSTQFPTPSGWQYGTEPDGTPFYTSTGGARLASDQDFVKESVPSFISIYPNPNQGTFSIKVYLETASSLDIDLINSTGKIYQSIKAEGKEGQNEIPFTTQNISSGNYLIRVKTKDKVESTVVVIR</sequence>
<comment type="caution">
    <text evidence="3">The sequence shown here is derived from an EMBL/GenBank/DDBJ whole genome shotgun (WGS) entry which is preliminary data.</text>
</comment>
<evidence type="ECO:0000313" key="3">
    <source>
        <dbReference type="EMBL" id="MCP9762531.1"/>
    </source>
</evidence>
<accession>A0AAE3KTT0</accession>
<keyword evidence="4" id="KW-1185">Reference proteome</keyword>
<gene>
    <name evidence="3" type="ORF">EGI31_06155</name>
</gene>
<organism evidence="3 4">
    <name type="scientific">Lacihabitans soyangensis</name>
    <dbReference type="NCBI Taxonomy" id="869394"/>
    <lineage>
        <taxon>Bacteria</taxon>
        <taxon>Pseudomonadati</taxon>
        <taxon>Bacteroidota</taxon>
        <taxon>Cytophagia</taxon>
        <taxon>Cytophagales</taxon>
        <taxon>Leadbetterellaceae</taxon>
        <taxon>Lacihabitans</taxon>
    </lineage>
</organism>
<dbReference type="Pfam" id="PF18962">
    <property type="entry name" value="Por_Secre_tail"/>
    <property type="match status" value="1"/>
</dbReference>
<dbReference type="Gene3D" id="3.40.50.1110">
    <property type="entry name" value="SGNH hydrolase"/>
    <property type="match status" value="1"/>
</dbReference>
<evidence type="ECO:0000313" key="4">
    <source>
        <dbReference type="Proteomes" id="UP001204144"/>
    </source>
</evidence>